<dbReference type="InterPro" id="IPR002477">
    <property type="entry name" value="Peptidoglycan-bd-like"/>
</dbReference>
<dbReference type="SUPFAM" id="SSF47090">
    <property type="entry name" value="PGBD-like"/>
    <property type="match status" value="2"/>
</dbReference>
<proteinExistence type="predicted"/>
<feature type="domain" description="Peptidoglycan binding-like" evidence="1">
    <location>
        <begin position="159"/>
        <end position="195"/>
    </location>
</feature>
<gene>
    <name evidence="2" type="ORF">NIES23_02530</name>
</gene>
<dbReference type="Gene3D" id="2.30.30.40">
    <property type="entry name" value="SH3 Domains"/>
    <property type="match status" value="1"/>
</dbReference>
<feature type="domain" description="Peptidoglycan binding-like" evidence="1">
    <location>
        <begin position="229"/>
        <end position="266"/>
    </location>
</feature>
<evidence type="ECO:0000259" key="1">
    <source>
        <dbReference type="Pfam" id="PF01471"/>
    </source>
</evidence>
<dbReference type="AlphaFoldDB" id="A0A1Z4KEV8"/>
<dbReference type="EMBL" id="AP018216">
    <property type="protein sequence ID" value="BAY67479.1"/>
    <property type="molecule type" value="Genomic_DNA"/>
</dbReference>
<dbReference type="InterPro" id="IPR036365">
    <property type="entry name" value="PGBD-like_sf"/>
</dbReference>
<dbReference type="InterPro" id="IPR036366">
    <property type="entry name" value="PGBDSf"/>
</dbReference>
<evidence type="ECO:0000313" key="3">
    <source>
        <dbReference type="Proteomes" id="UP000217507"/>
    </source>
</evidence>
<evidence type="ECO:0000313" key="2">
    <source>
        <dbReference type="EMBL" id="BAY67479.1"/>
    </source>
</evidence>
<dbReference type="Proteomes" id="UP000217507">
    <property type="component" value="Chromosome"/>
</dbReference>
<organism evidence="2 3">
    <name type="scientific">Trichormus variabilis NIES-23</name>
    <dbReference type="NCBI Taxonomy" id="1973479"/>
    <lineage>
        <taxon>Bacteria</taxon>
        <taxon>Bacillati</taxon>
        <taxon>Cyanobacteriota</taxon>
        <taxon>Cyanophyceae</taxon>
        <taxon>Nostocales</taxon>
        <taxon>Nostocaceae</taxon>
        <taxon>Trichormus</taxon>
    </lineage>
</organism>
<accession>A0A1Z4KEV8</accession>
<name>A0A1Z4KEV8_ANAVA</name>
<sequence length="269" mass="28440">MEFIAYSSMVIANQEANGQTEYLEYELPKFDFSWGKLLKSSAWLSVAGLMVLFTALTQVNGALAAYVRTNGSCLNVRTSPSINAKVVDCIPNGTQINSTGNVNGFARLSGNRYVAAKWVSGMSGGRPGNPGPGVGGTVTLRLGSRGQAVSAVQRAIGVEPTGYYGAVTARRVREFQANNGLRADGIVGPQTRNALFRGNQNQPPTGGPVTLGFGSRGSAVSEVQRALGVEPTGYYGTVTVRRVREFQANNGLRVDGVVGPETRSALFRS</sequence>
<dbReference type="Gene3D" id="1.10.101.10">
    <property type="entry name" value="PGBD-like superfamily/PGBD"/>
    <property type="match status" value="2"/>
</dbReference>
<dbReference type="Pfam" id="PF01471">
    <property type="entry name" value="PG_binding_1"/>
    <property type="match status" value="2"/>
</dbReference>
<reference evidence="2 3" key="1">
    <citation type="submission" date="2017-06" db="EMBL/GenBank/DDBJ databases">
        <title>Genome sequencing of cyanobaciteial culture collection at National Institute for Environmental Studies (NIES).</title>
        <authorList>
            <person name="Hirose Y."/>
            <person name="Shimura Y."/>
            <person name="Fujisawa T."/>
            <person name="Nakamura Y."/>
            <person name="Kawachi M."/>
        </authorList>
    </citation>
    <scope>NUCLEOTIDE SEQUENCE [LARGE SCALE GENOMIC DNA]</scope>
    <source>
        <strain evidence="2 3">NIES-23</strain>
    </source>
</reference>
<protein>
    <recommendedName>
        <fullName evidence="1">Peptidoglycan binding-like domain-containing protein</fullName>
    </recommendedName>
</protein>